<feature type="signal peptide" evidence="1">
    <location>
        <begin position="1"/>
        <end position="19"/>
    </location>
</feature>
<evidence type="ECO:0000313" key="2">
    <source>
        <dbReference type="EMBL" id="VDL64894.1"/>
    </source>
</evidence>
<gene>
    <name evidence="2" type="ORF">NBR_LOCUS1441</name>
</gene>
<proteinExistence type="predicted"/>
<dbReference type="Proteomes" id="UP000271162">
    <property type="component" value="Unassembled WGS sequence"/>
</dbReference>
<protein>
    <submittedName>
        <fullName evidence="4">Saposin B-type domain-containing protein</fullName>
    </submittedName>
</protein>
<feature type="chain" id="PRO_5043124619" evidence="1">
    <location>
        <begin position="20"/>
        <end position="118"/>
    </location>
</feature>
<reference evidence="2 3" key="2">
    <citation type="submission" date="2018-11" db="EMBL/GenBank/DDBJ databases">
        <authorList>
            <consortium name="Pathogen Informatics"/>
        </authorList>
    </citation>
    <scope>NUCLEOTIDE SEQUENCE [LARGE SCALE GENOMIC DNA]</scope>
</reference>
<keyword evidence="3" id="KW-1185">Reference proteome</keyword>
<reference evidence="4" key="1">
    <citation type="submission" date="2017-02" db="UniProtKB">
        <authorList>
            <consortium name="WormBaseParasite"/>
        </authorList>
    </citation>
    <scope>IDENTIFICATION</scope>
</reference>
<evidence type="ECO:0000256" key="1">
    <source>
        <dbReference type="SAM" id="SignalP"/>
    </source>
</evidence>
<evidence type="ECO:0000313" key="3">
    <source>
        <dbReference type="Proteomes" id="UP000271162"/>
    </source>
</evidence>
<dbReference type="Gene3D" id="3.30.30.110">
    <property type="entry name" value="Antibacterial factor-related peptide"/>
    <property type="match status" value="2"/>
</dbReference>
<dbReference type="AlphaFoldDB" id="A0A0N4XFY8"/>
<sequence length="118" mass="13588">MRIALLYLLLIVCFDAAFGAMETLCENMDVPDKEKMAREACHGMCLLHACEDDEKVETLGWYMKDFLLTTIKMLVIQKCGGGECVAHGGWKYCVCMSCRDFDNADMELERIVKAYWYY</sequence>
<organism evidence="4">
    <name type="scientific">Nippostrongylus brasiliensis</name>
    <name type="common">Rat hookworm</name>
    <dbReference type="NCBI Taxonomy" id="27835"/>
    <lineage>
        <taxon>Eukaryota</taxon>
        <taxon>Metazoa</taxon>
        <taxon>Ecdysozoa</taxon>
        <taxon>Nematoda</taxon>
        <taxon>Chromadorea</taxon>
        <taxon>Rhabditida</taxon>
        <taxon>Rhabditina</taxon>
        <taxon>Rhabditomorpha</taxon>
        <taxon>Strongyloidea</taxon>
        <taxon>Heligmosomidae</taxon>
        <taxon>Nippostrongylus</taxon>
    </lineage>
</organism>
<name>A0A0N4XFY8_NIPBR</name>
<dbReference type="EMBL" id="UYSL01001142">
    <property type="protein sequence ID" value="VDL64894.1"/>
    <property type="molecule type" value="Genomic_DNA"/>
</dbReference>
<keyword evidence="1" id="KW-0732">Signal</keyword>
<dbReference type="InterPro" id="IPR038204">
    <property type="entry name" value="Abf-1/2_sf"/>
</dbReference>
<dbReference type="WBParaSite" id="NBR_0000144001-mRNA-1">
    <property type="protein sequence ID" value="NBR_0000144001-mRNA-1"/>
    <property type="gene ID" value="NBR_0000144001"/>
</dbReference>
<evidence type="ECO:0000313" key="4">
    <source>
        <dbReference type="WBParaSite" id="NBR_0000144001-mRNA-1"/>
    </source>
</evidence>
<accession>A0A0N4XFY8</accession>